<dbReference type="PANTHER" id="PTHR46082:SF11">
    <property type="entry name" value="AAA+ ATPASE DOMAIN-CONTAINING PROTEIN-RELATED"/>
    <property type="match status" value="1"/>
</dbReference>
<dbReference type="InterPro" id="IPR002110">
    <property type="entry name" value="Ankyrin_rpt"/>
</dbReference>
<dbReference type="Gene3D" id="1.25.40.20">
    <property type="entry name" value="Ankyrin repeat-containing domain"/>
    <property type="match status" value="1"/>
</dbReference>
<dbReference type="OrthoDB" id="1577640at2759"/>
<protein>
    <submittedName>
        <fullName evidence="1">Uncharacterized protein</fullName>
    </submittedName>
</protein>
<dbReference type="GO" id="GO:0003824">
    <property type="term" value="F:catalytic activity"/>
    <property type="evidence" value="ECO:0007669"/>
    <property type="project" value="InterPro"/>
</dbReference>
<dbReference type="InterPro" id="IPR036770">
    <property type="entry name" value="Ankyrin_rpt-contain_sf"/>
</dbReference>
<name>A0A8H4QI73_9HELO</name>
<dbReference type="EMBL" id="JAAMPI010002544">
    <property type="protein sequence ID" value="KAF4611393.1"/>
    <property type="molecule type" value="Genomic_DNA"/>
</dbReference>
<dbReference type="SUPFAM" id="SSF48403">
    <property type="entry name" value="Ankyrin repeat"/>
    <property type="match status" value="1"/>
</dbReference>
<dbReference type="InterPro" id="IPR053137">
    <property type="entry name" value="NLR-like"/>
</dbReference>
<dbReference type="Proteomes" id="UP000566819">
    <property type="component" value="Unassembled WGS sequence"/>
</dbReference>
<gene>
    <name evidence="1" type="ORF">G7Y89_g15620</name>
</gene>
<keyword evidence="2" id="KW-1185">Reference proteome</keyword>
<accession>A0A8H4QI73</accession>
<dbReference type="InterPro" id="IPR035994">
    <property type="entry name" value="Nucleoside_phosphorylase_sf"/>
</dbReference>
<sequence length="485" mass="54022">MPLDTAVYEQGGPLERQITATGAGTGYGKENGGRHDEHVIPSSGNGGVSGLAREFHARHFKKDDESMVEVGAPQFPRLEICALQSELTAAMSMLNERHDQLPQRPNDTNTYILGRIAGHDVVIACLPEMRITPAARVAKQMSTIYTGTSGKQYGAVVQWDYGKTEANGEFVHYGSLNAPPALLSTVVNTLRAEHNLKNSEVELYLRQGYSLLSTSATLEYQRPSAENDILFESDYDSSSSQSTRRDCDACDRGRLTSRAPREDQTVIHYGTIASGNQVIKHGIARDEIGKKFSALCFEMEAAGIVDNFPCVVIRDSVEETIETKLSGFMRDYHSELLSKLDDFPNPKQQRDILGAMLRLTKGQFNQDFSTRRTLLHWLSMNGGSNLLLELVELRFRVNDKDSDDRTPLHLDVMGNHYSAVKMLITNCGADCHGRDLNGLLPWHHALHIDWGNIFENDQRAAWKKSIIRLLTKETGPRSPSLALNY</sequence>
<dbReference type="SMART" id="SM00248">
    <property type="entry name" value="ANK"/>
    <property type="match status" value="2"/>
</dbReference>
<dbReference type="SUPFAM" id="SSF53167">
    <property type="entry name" value="Purine and uridine phosphorylases"/>
    <property type="match status" value="1"/>
</dbReference>
<reference evidence="1 2" key="1">
    <citation type="submission" date="2020-03" db="EMBL/GenBank/DDBJ databases">
        <title>Draft Genome Sequence of Cudoniella acicularis.</title>
        <authorList>
            <person name="Buettner E."/>
            <person name="Kellner H."/>
        </authorList>
    </citation>
    <scope>NUCLEOTIDE SEQUENCE [LARGE SCALE GENOMIC DNA]</scope>
    <source>
        <strain evidence="1 2">DSM 108380</strain>
    </source>
</reference>
<dbReference type="AlphaFoldDB" id="A0A8H4QI73"/>
<evidence type="ECO:0000313" key="1">
    <source>
        <dbReference type="EMBL" id="KAF4611393.1"/>
    </source>
</evidence>
<evidence type="ECO:0000313" key="2">
    <source>
        <dbReference type="Proteomes" id="UP000566819"/>
    </source>
</evidence>
<organism evidence="1 2">
    <name type="scientific">Cudoniella acicularis</name>
    <dbReference type="NCBI Taxonomy" id="354080"/>
    <lineage>
        <taxon>Eukaryota</taxon>
        <taxon>Fungi</taxon>
        <taxon>Dikarya</taxon>
        <taxon>Ascomycota</taxon>
        <taxon>Pezizomycotina</taxon>
        <taxon>Leotiomycetes</taxon>
        <taxon>Helotiales</taxon>
        <taxon>Tricladiaceae</taxon>
        <taxon>Cudoniella</taxon>
    </lineage>
</organism>
<dbReference type="Pfam" id="PF12796">
    <property type="entry name" value="Ank_2"/>
    <property type="match status" value="1"/>
</dbReference>
<dbReference type="GO" id="GO:0009116">
    <property type="term" value="P:nucleoside metabolic process"/>
    <property type="evidence" value="ECO:0007669"/>
    <property type="project" value="InterPro"/>
</dbReference>
<dbReference type="PANTHER" id="PTHR46082">
    <property type="entry name" value="ATP/GTP-BINDING PROTEIN-RELATED"/>
    <property type="match status" value="1"/>
</dbReference>
<dbReference type="Gene3D" id="3.40.50.1580">
    <property type="entry name" value="Nucleoside phosphorylase domain"/>
    <property type="match status" value="1"/>
</dbReference>
<proteinExistence type="predicted"/>
<comment type="caution">
    <text evidence="1">The sequence shown here is derived from an EMBL/GenBank/DDBJ whole genome shotgun (WGS) entry which is preliminary data.</text>
</comment>